<dbReference type="InterPro" id="IPR037157">
    <property type="entry name" value="Acetyltransf_C_sf"/>
</dbReference>
<gene>
    <name evidence="10" type="primary">lpxA</name>
    <name evidence="10" type="ORF">E7027_01895</name>
</gene>
<dbReference type="InterPro" id="IPR056729">
    <property type="entry name" value="GMPPB_C"/>
</dbReference>
<dbReference type="InterPro" id="IPR029098">
    <property type="entry name" value="Acetyltransf_C"/>
</dbReference>
<evidence type="ECO:0000259" key="8">
    <source>
        <dbReference type="Pfam" id="PF13720"/>
    </source>
</evidence>
<dbReference type="InterPro" id="IPR001451">
    <property type="entry name" value="Hexapep"/>
</dbReference>
<keyword evidence="4 10" id="KW-0808">Transferase</keyword>
<proteinExistence type="predicted"/>
<reference evidence="10" key="1">
    <citation type="submission" date="2019-04" db="EMBL/GenBank/DDBJ databases">
        <title>Evolution of Biomass-Degrading Anaerobic Consortia Revealed by Metagenomics.</title>
        <authorList>
            <person name="Peng X."/>
        </authorList>
    </citation>
    <scope>NUCLEOTIDE SEQUENCE</scope>
    <source>
        <strain evidence="10">SIG66</strain>
    </source>
</reference>
<accession>A0A928DPT8</accession>
<dbReference type="SUPFAM" id="SSF51161">
    <property type="entry name" value="Trimeric LpxA-like enzymes"/>
    <property type="match status" value="1"/>
</dbReference>
<dbReference type="PANTHER" id="PTHR43480:SF1">
    <property type="entry name" value="ACYL-[ACYL-CARRIER-PROTEIN]--UDP-N-ACETYLGLUCOSAMINE O-ACYLTRANSFERASE, MITOCHONDRIAL-RELATED"/>
    <property type="match status" value="1"/>
</dbReference>
<feature type="domain" description="UDP N-acetylglucosamine O-acyltransferase C-terminal" evidence="8">
    <location>
        <begin position="174"/>
        <end position="253"/>
    </location>
</feature>
<dbReference type="EMBL" id="SUVG01000002">
    <property type="protein sequence ID" value="MBE6420884.1"/>
    <property type="molecule type" value="Genomic_DNA"/>
</dbReference>
<name>A0A928DPT8_9BACT</name>
<keyword evidence="7" id="KW-0175">Coiled coil</keyword>
<sequence length="267" mass="28749">MTKIHPTAIIDPSAKIDPSTEVGPYTVIGADVQIGKNNKIGPFCVIENTTMGDNNHLIASSFIGVKPQDLSYRDEPTRVVMGNGNQIRECVTIHRSTFVDVPTTIGNNCLLMANSHIAHDCQLGNNIIIANSTGIAGHVIIEDRAVISGMVGVHQFSRIGTMAMISGGTMAPLDIPPYCIAQGGRAKLIGLNVVGLRRAGLARETIMAIRRAYKALFRTNKTLQEAIAELEATNPCAEVQHMIDFCKATKRGITAAKRKASETDDEE</sequence>
<evidence type="ECO:0000256" key="3">
    <source>
        <dbReference type="ARBA" id="ARBA00022556"/>
    </source>
</evidence>
<dbReference type="Gene3D" id="2.160.10.10">
    <property type="entry name" value="Hexapeptide repeat proteins"/>
    <property type="match status" value="1"/>
</dbReference>
<organism evidence="10 11">
    <name type="scientific">Candidatus Avelusimicrobium gallicola</name>
    <dbReference type="NCBI Taxonomy" id="2562704"/>
    <lineage>
        <taxon>Bacteria</taxon>
        <taxon>Pseudomonadati</taxon>
        <taxon>Elusimicrobiota</taxon>
        <taxon>Elusimicrobia</taxon>
        <taxon>Elusimicrobiales</taxon>
        <taxon>Elusimicrobiaceae</taxon>
        <taxon>Candidatus Avelusimicrobium</taxon>
    </lineage>
</organism>
<keyword evidence="6 10" id="KW-0012">Acyltransferase</keyword>
<dbReference type="PIRSF" id="PIRSF000456">
    <property type="entry name" value="UDP-GlcNAc_acltr"/>
    <property type="match status" value="1"/>
</dbReference>
<dbReference type="Proteomes" id="UP000725649">
    <property type="component" value="Unassembled WGS sequence"/>
</dbReference>
<dbReference type="EC" id="2.3.1.129" evidence="10"/>
<evidence type="ECO:0000259" key="9">
    <source>
        <dbReference type="Pfam" id="PF25087"/>
    </source>
</evidence>
<keyword evidence="3" id="KW-0441">Lipid A biosynthesis</keyword>
<dbReference type="InterPro" id="IPR010137">
    <property type="entry name" value="Lipid_A_LpxA"/>
</dbReference>
<evidence type="ECO:0000256" key="2">
    <source>
        <dbReference type="ARBA" id="ARBA00022516"/>
    </source>
</evidence>
<dbReference type="Gene3D" id="1.20.1180.10">
    <property type="entry name" value="Udp N-acetylglucosamine O-acyltransferase, C-terminal domain"/>
    <property type="match status" value="1"/>
</dbReference>
<feature type="coiled-coil region" evidence="7">
    <location>
        <begin position="213"/>
        <end position="240"/>
    </location>
</feature>
<protein>
    <submittedName>
        <fullName evidence="10">Acyl-ACP--UDP-N-acetylglucosamine O-acyltransferase</fullName>
        <ecNumber evidence="10">2.3.1.129</ecNumber>
    </submittedName>
</protein>
<dbReference type="AlphaFoldDB" id="A0A928DPT8"/>
<dbReference type="Pfam" id="PF25087">
    <property type="entry name" value="GMPPB_C"/>
    <property type="match status" value="1"/>
</dbReference>
<dbReference type="Pfam" id="PF13720">
    <property type="entry name" value="Acetyltransf_11"/>
    <property type="match status" value="1"/>
</dbReference>
<keyword evidence="5" id="KW-0443">Lipid metabolism</keyword>
<keyword evidence="1" id="KW-0963">Cytoplasm</keyword>
<evidence type="ECO:0000256" key="5">
    <source>
        <dbReference type="ARBA" id="ARBA00023098"/>
    </source>
</evidence>
<dbReference type="GO" id="GO:0009245">
    <property type="term" value="P:lipid A biosynthetic process"/>
    <property type="evidence" value="ECO:0007669"/>
    <property type="project" value="UniProtKB-KW"/>
</dbReference>
<dbReference type="GO" id="GO:0016020">
    <property type="term" value="C:membrane"/>
    <property type="evidence" value="ECO:0007669"/>
    <property type="project" value="GOC"/>
</dbReference>
<dbReference type="CDD" id="cd03351">
    <property type="entry name" value="LbH_UDP-GlcNAc_AT"/>
    <property type="match status" value="1"/>
</dbReference>
<evidence type="ECO:0000256" key="7">
    <source>
        <dbReference type="SAM" id="Coils"/>
    </source>
</evidence>
<comment type="caution">
    <text evidence="10">The sequence shown here is derived from an EMBL/GenBank/DDBJ whole genome shotgun (WGS) entry which is preliminary data.</text>
</comment>
<dbReference type="NCBIfam" id="TIGR01852">
    <property type="entry name" value="lipid_A_lpxA"/>
    <property type="match status" value="1"/>
</dbReference>
<evidence type="ECO:0000256" key="1">
    <source>
        <dbReference type="ARBA" id="ARBA00022490"/>
    </source>
</evidence>
<evidence type="ECO:0000256" key="6">
    <source>
        <dbReference type="ARBA" id="ARBA00023315"/>
    </source>
</evidence>
<dbReference type="InterPro" id="IPR011004">
    <property type="entry name" value="Trimer_LpxA-like_sf"/>
</dbReference>
<dbReference type="NCBIfam" id="NF003657">
    <property type="entry name" value="PRK05289.1"/>
    <property type="match status" value="1"/>
</dbReference>
<dbReference type="PANTHER" id="PTHR43480">
    <property type="entry name" value="ACYL-[ACYL-CARRIER-PROTEIN]--UDP-N-ACETYLGLUCOSAMINE O-ACYLTRANSFERASE"/>
    <property type="match status" value="1"/>
</dbReference>
<dbReference type="Pfam" id="PF00132">
    <property type="entry name" value="Hexapep"/>
    <property type="match status" value="1"/>
</dbReference>
<evidence type="ECO:0000313" key="10">
    <source>
        <dbReference type="EMBL" id="MBE6420884.1"/>
    </source>
</evidence>
<evidence type="ECO:0000313" key="11">
    <source>
        <dbReference type="Proteomes" id="UP000725649"/>
    </source>
</evidence>
<feature type="domain" description="Mannose-1-phosphate guanyltransferase C-terminal" evidence="9">
    <location>
        <begin position="5"/>
        <end position="96"/>
    </location>
</feature>
<keyword evidence="2" id="KW-0444">Lipid biosynthesis</keyword>
<evidence type="ECO:0000256" key="4">
    <source>
        <dbReference type="ARBA" id="ARBA00022679"/>
    </source>
</evidence>
<dbReference type="GO" id="GO:0008780">
    <property type="term" value="F:acyl-[acyl-carrier-protein]-UDP-N-acetylglucosamine O-acyltransferase activity"/>
    <property type="evidence" value="ECO:0007669"/>
    <property type="project" value="UniProtKB-EC"/>
</dbReference>